<dbReference type="SUPFAM" id="SSF54427">
    <property type="entry name" value="NTF2-like"/>
    <property type="match status" value="1"/>
</dbReference>
<proteinExistence type="predicted"/>
<protein>
    <recommendedName>
        <fullName evidence="1">SnoaL-like domain-containing protein</fullName>
    </recommendedName>
</protein>
<comment type="caution">
    <text evidence="2">The sequence shown here is derived from an EMBL/GenBank/DDBJ whole genome shotgun (WGS) entry which is preliminary data.</text>
</comment>
<dbReference type="Gene3D" id="3.10.450.50">
    <property type="match status" value="1"/>
</dbReference>
<accession>A0A917Y751</accession>
<feature type="domain" description="SnoaL-like" evidence="1">
    <location>
        <begin position="12"/>
        <end position="139"/>
    </location>
</feature>
<keyword evidence="3" id="KW-1185">Reference proteome</keyword>
<dbReference type="AlphaFoldDB" id="A0A917Y751"/>
<dbReference type="Proteomes" id="UP000600365">
    <property type="component" value="Unassembled WGS sequence"/>
</dbReference>
<name>A0A917Y751_9ACTN</name>
<organism evidence="2 3">
    <name type="scientific">Streptomyces albiflavescens</name>
    <dbReference type="NCBI Taxonomy" id="1623582"/>
    <lineage>
        <taxon>Bacteria</taxon>
        <taxon>Bacillati</taxon>
        <taxon>Actinomycetota</taxon>
        <taxon>Actinomycetes</taxon>
        <taxon>Kitasatosporales</taxon>
        <taxon>Streptomycetaceae</taxon>
        <taxon>Streptomyces</taxon>
    </lineage>
</organism>
<evidence type="ECO:0000313" key="3">
    <source>
        <dbReference type="Proteomes" id="UP000600365"/>
    </source>
</evidence>
<gene>
    <name evidence="2" type="ORF">GCM10011579_053280</name>
</gene>
<evidence type="ECO:0000259" key="1">
    <source>
        <dbReference type="Pfam" id="PF13577"/>
    </source>
</evidence>
<sequence>MSTQQVAERVTAEVYAEVQQFYAEHMQLLDGGVVDAWAETFTEDATFAVPTLEEPTRGREELRRTLRRTTQELAAAQEQRRHWHGMVAVFPNDDGSLRVRCYALVFATRREQQPVLHRVCVCEDVLVREGGRLLVKSRKVTRDDLP</sequence>
<evidence type="ECO:0000313" key="2">
    <source>
        <dbReference type="EMBL" id="GGN74322.1"/>
    </source>
</evidence>
<reference evidence="2 3" key="1">
    <citation type="journal article" date="2014" name="Int. J. Syst. Evol. Microbiol.">
        <title>Complete genome sequence of Corynebacterium casei LMG S-19264T (=DSM 44701T), isolated from a smear-ripened cheese.</title>
        <authorList>
            <consortium name="US DOE Joint Genome Institute (JGI-PGF)"/>
            <person name="Walter F."/>
            <person name="Albersmeier A."/>
            <person name="Kalinowski J."/>
            <person name="Ruckert C."/>
        </authorList>
    </citation>
    <scope>NUCLEOTIDE SEQUENCE [LARGE SCALE GENOMIC DNA]</scope>
    <source>
        <strain evidence="2 3">CGMCC 4.7111</strain>
    </source>
</reference>
<dbReference type="InterPro" id="IPR037401">
    <property type="entry name" value="SnoaL-like"/>
</dbReference>
<dbReference type="Pfam" id="PF13577">
    <property type="entry name" value="SnoaL_4"/>
    <property type="match status" value="1"/>
</dbReference>
<dbReference type="InterPro" id="IPR032710">
    <property type="entry name" value="NTF2-like_dom_sf"/>
</dbReference>
<dbReference type="RefSeq" id="WP_229703387.1">
    <property type="nucleotide sequence ID" value="NZ_BMMM01000010.1"/>
</dbReference>
<dbReference type="EMBL" id="BMMM01000010">
    <property type="protein sequence ID" value="GGN74322.1"/>
    <property type="molecule type" value="Genomic_DNA"/>
</dbReference>